<dbReference type="SUPFAM" id="SSF53067">
    <property type="entry name" value="Actin-like ATPase domain"/>
    <property type="match status" value="1"/>
</dbReference>
<feature type="domain" description="ATPase BadF/BadG/BcrA/BcrD type" evidence="5">
    <location>
        <begin position="14"/>
        <end position="262"/>
    </location>
</feature>
<dbReference type="RefSeq" id="WP_066147902.1">
    <property type="nucleotide sequence ID" value="NZ_CP126114.1"/>
</dbReference>
<dbReference type="InterPro" id="IPR008275">
    <property type="entry name" value="CoA_E_activase_dom"/>
</dbReference>
<dbReference type="PANTHER" id="PTHR32329:SF2">
    <property type="entry name" value="BIFUNCTIONAL PROTEIN [INCLUDES 2-HYDROXYACYL-COA DEHYDRATASE (N-TER) AND ITS ACTIVATOR DOMAIN (C_TERM)"/>
    <property type="match status" value="1"/>
</dbReference>
<keyword evidence="7" id="KW-1185">Reference proteome</keyword>
<keyword evidence="4" id="KW-0411">Iron-sulfur</keyword>
<gene>
    <name evidence="6" type="ORF">QNH39_14135</name>
</gene>
<dbReference type="CDD" id="cd24036">
    <property type="entry name" value="ASKHA_NBD_BcrAD_BadFG_HgdC_HadI"/>
    <property type="match status" value="1"/>
</dbReference>
<evidence type="ECO:0000256" key="2">
    <source>
        <dbReference type="ARBA" id="ARBA00022723"/>
    </source>
</evidence>
<evidence type="ECO:0000259" key="5">
    <source>
        <dbReference type="Pfam" id="PF01869"/>
    </source>
</evidence>
<accession>A0AA95SJP1</accession>
<dbReference type="Pfam" id="PF01869">
    <property type="entry name" value="BcrAD_BadFG"/>
    <property type="match status" value="1"/>
</dbReference>
<sequence length="303" mass="31886">MTSKTDGSSFFTMGVDSGSLTGKAVIIDGNKQIVSHSVKQLGFVSQKAVTMAIDEALDKAGLGLDDIAFTVSTGYGRKRLEIAGKNLTEISCHAKGANYLYPEVKTVIDIGGQDSKVIAVDPSGNVKNFAMNDKCAAGTGQFLEVLARALDVELTEIGELSMQSDADIKISSMCTTFAESEVISLVAEGHSTIDILSGMHKAISGRMKGLVGRVGMQKPVMMTGGGAKNIGLVHALEKSLGVSIFIPSEPQIVGALGAALFANDFATGIRKKVEEEQDLDKSRAPAKDCASCSIQNYQLNKTT</sequence>
<dbReference type="InterPro" id="IPR043129">
    <property type="entry name" value="ATPase_NBD"/>
</dbReference>
<keyword evidence="3" id="KW-0408">Iron</keyword>
<dbReference type="InterPro" id="IPR002731">
    <property type="entry name" value="ATPase_BadF"/>
</dbReference>
<dbReference type="NCBIfam" id="TIGR00241">
    <property type="entry name" value="CoA_E_activ"/>
    <property type="match status" value="1"/>
</dbReference>
<dbReference type="Gene3D" id="3.30.420.40">
    <property type="match status" value="2"/>
</dbReference>
<dbReference type="KEGG" id="nnv:QNH39_14135"/>
<proteinExistence type="predicted"/>
<dbReference type="EMBL" id="CP126114">
    <property type="protein sequence ID" value="WHY88901.1"/>
    <property type="molecule type" value="Genomic_DNA"/>
</dbReference>
<name>A0AA95SJP1_9BACI</name>
<organism evidence="6 7">
    <name type="scientific">Neobacillus novalis</name>
    <dbReference type="NCBI Taxonomy" id="220687"/>
    <lineage>
        <taxon>Bacteria</taxon>
        <taxon>Bacillati</taxon>
        <taxon>Bacillota</taxon>
        <taxon>Bacilli</taxon>
        <taxon>Bacillales</taxon>
        <taxon>Bacillaceae</taxon>
        <taxon>Neobacillus</taxon>
    </lineage>
</organism>
<dbReference type="InterPro" id="IPR051805">
    <property type="entry name" value="Dehydratase_Activator_Redct"/>
</dbReference>
<comment type="cofactor">
    <cofactor evidence="1">
        <name>[4Fe-4S] cluster</name>
        <dbReference type="ChEBI" id="CHEBI:49883"/>
    </cofactor>
</comment>
<keyword evidence="2" id="KW-0479">Metal-binding</keyword>
<reference evidence="6" key="1">
    <citation type="submission" date="2023-05" db="EMBL/GenBank/DDBJ databases">
        <title>Comparative genomics of Bacillaceae isolates and their secondary metabolite potential.</title>
        <authorList>
            <person name="Song L."/>
            <person name="Nielsen L.J."/>
            <person name="Mohite O."/>
            <person name="Xu X."/>
            <person name="Weber T."/>
            <person name="Kovacs A.T."/>
        </authorList>
    </citation>
    <scope>NUCLEOTIDE SEQUENCE</scope>
    <source>
        <strain evidence="6">XLM17</strain>
    </source>
</reference>
<evidence type="ECO:0000256" key="4">
    <source>
        <dbReference type="ARBA" id="ARBA00023014"/>
    </source>
</evidence>
<evidence type="ECO:0000313" key="6">
    <source>
        <dbReference type="EMBL" id="WHY88901.1"/>
    </source>
</evidence>
<dbReference type="AlphaFoldDB" id="A0AA95SJP1"/>
<protein>
    <submittedName>
        <fullName evidence="6">Acyl-CoA dehydratase activase</fullName>
    </submittedName>
</protein>
<dbReference type="GO" id="GO:0046872">
    <property type="term" value="F:metal ion binding"/>
    <property type="evidence" value="ECO:0007669"/>
    <property type="project" value="UniProtKB-KW"/>
</dbReference>
<evidence type="ECO:0000313" key="7">
    <source>
        <dbReference type="Proteomes" id="UP001178288"/>
    </source>
</evidence>
<dbReference type="PANTHER" id="PTHR32329">
    <property type="entry name" value="BIFUNCTIONAL PROTEIN [INCLUDES 2-HYDROXYACYL-COA DEHYDRATASE (N-TER) AND ITS ACTIVATOR DOMAIN (C_TERM)-RELATED"/>
    <property type="match status" value="1"/>
</dbReference>
<dbReference type="Proteomes" id="UP001178288">
    <property type="component" value="Chromosome"/>
</dbReference>
<dbReference type="GO" id="GO:0051536">
    <property type="term" value="F:iron-sulfur cluster binding"/>
    <property type="evidence" value="ECO:0007669"/>
    <property type="project" value="UniProtKB-KW"/>
</dbReference>
<evidence type="ECO:0000256" key="3">
    <source>
        <dbReference type="ARBA" id="ARBA00023004"/>
    </source>
</evidence>
<evidence type="ECO:0000256" key="1">
    <source>
        <dbReference type="ARBA" id="ARBA00001966"/>
    </source>
</evidence>